<gene>
    <name evidence="15" type="ORF">O3M35_012532</name>
</gene>
<evidence type="ECO:0000256" key="13">
    <source>
        <dbReference type="PIRSR" id="PIRSR602401-1"/>
    </source>
</evidence>
<dbReference type="Gene3D" id="1.10.630.10">
    <property type="entry name" value="Cytochrome P450"/>
    <property type="match status" value="1"/>
</dbReference>
<dbReference type="PANTHER" id="PTHR24291">
    <property type="entry name" value="CYTOCHROME P450 FAMILY 4"/>
    <property type="match status" value="1"/>
</dbReference>
<evidence type="ECO:0000256" key="10">
    <source>
        <dbReference type="ARBA" id="ARBA00023004"/>
    </source>
</evidence>
<protein>
    <recommendedName>
        <fullName evidence="17">Cytochrome P450</fullName>
    </recommendedName>
</protein>
<reference evidence="15 16" key="1">
    <citation type="submission" date="2022-12" db="EMBL/GenBank/DDBJ databases">
        <title>Chromosome-level genome assembly of true bugs.</title>
        <authorList>
            <person name="Ma L."/>
            <person name="Li H."/>
        </authorList>
    </citation>
    <scope>NUCLEOTIDE SEQUENCE [LARGE SCALE GENOMIC DNA]</scope>
    <source>
        <strain evidence="15">Lab_2022b</strain>
    </source>
</reference>
<dbReference type="GO" id="GO:0005506">
    <property type="term" value="F:iron ion binding"/>
    <property type="evidence" value="ECO:0007669"/>
    <property type="project" value="InterPro"/>
</dbReference>
<evidence type="ECO:0000256" key="3">
    <source>
        <dbReference type="ARBA" id="ARBA00004406"/>
    </source>
</evidence>
<dbReference type="InterPro" id="IPR001128">
    <property type="entry name" value="Cyt_P450"/>
</dbReference>
<organism evidence="15 16">
    <name type="scientific">Rhynocoris fuscipes</name>
    <dbReference type="NCBI Taxonomy" id="488301"/>
    <lineage>
        <taxon>Eukaryota</taxon>
        <taxon>Metazoa</taxon>
        <taxon>Ecdysozoa</taxon>
        <taxon>Arthropoda</taxon>
        <taxon>Hexapoda</taxon>
        <taxon>Insecta</taxon>
        <taxon>Pterygota</taxon>
        <taxon>Neoptera</taxon>
        <taxon>Paraneoptera</taxon>
        <taxon>Hemiptera</taxon>
        <taxon>Heteroptera</taxon>
        <taxon>Panheteroptera</taxon>
        <taxon>Cimicomorpha</taxon>
        <taxon>Reduviidae</taxon>
        <taxon>Harpactorinae</taxon>
        <taxon>Harpactorini</taxon>
        <taxon>Rhynocoris</taxon>
    </lineage>
</organism>
<dbReference type="GO" id="GO:0005789">
    <property type="term" value="C:endoplasmic reticulum membrane"/>
    <property type="evidence" value="ECO:0007669"/>
    <property type="project" value="UniProtKB-SubCell"/>
</dbReference>
<evidence type="ECO:0000313" key="15">
    <source>
        <dbReference type="EMBL" id="KAK9501894.1"/>
    </source>
</evidence>
<evidence type="ECO:0000256" key="7">
    <source>
        <dbReference type="ARBA" id="ARBA00022824"/>
    </source>
</evidence>
<dbReference type="GO" id="GO:0020037">
    <property type="term" value="F:heme binding"/>
    <property type="evidence" value="ECO:0007669"/>
    <property type="project" value="InterPro"/>
</dbReference>
<evidence type="ECO:0000256" key="4">
    <source>
        <dbReference type="ARBA" id="ARBA00010617"/>
    </source>
</evidence>
<dbReference type="GO" id="GO:0016705">
    <property type="term" value="F:oxidoreductase activity, acting on paired donors, with incorporation or reduction of molecular oxygen"/>
    <property type="evidence" value="ECO:0007669"/>
    <property type="project" value="InterPro"/>
</dbReference>
<keyword evidence="10 13" id="KW-0408">Iron</keyword>
<evidence type="ECO:0000256" key="8">
    <source>
        <dbReference type="ARBA" id="ARBA00022848"/>
    </source>
</evidence>
<evidence type="ECO:0000256" key="12">
    <source>
        <dbReference type="ARBA" id="ARBA00023136"/>
    </source>
</evidence>
<dbReference type="PROSITE" id="PS00086">
    <property type="entry name" value="CYTOCHROME_P450"/>
    <property type="match status" value="1"/>
</dbReference>
<keyword evidence="9 14" id="KW-0560">Oxidoreductase</keyword>
<evidence type="ECO:0000256" key="14">
    <source>
        <dbReference type="RuleBase" id="RU000461"/>
    </source>
</evidence>
<evidence type="ECO:0000256" key="1">
    <source>
        <dbReference type="ARBA" id="ARBA00001971"/>
    </source>
</evidence>
<keyword evidence="16" id="KW-1185">Reference proteome</keyword>
<dbReference type="Proteomes" id="UP001461498">
    <property type="component" value="Unassembled WGS sequence"/>
</dbReference>
<comment type="subcellular location">
    <subcellularLocation>
        <location evidence="3">Endoplasmic reticulum membrane</location>
        <topology evidence="3">Peripheral membrane protein</topology>
    </subcellularLocation>
    <subcellularLocation>
        <location evidence="2">Microsome membrane</location>
        <topology evidence="2">Peripheral membrane protein</topology>
    </subcellularLocation>
</comment>
<dbReference type="InterPro" id="IPR050196">
    <property type="entry name" value="Cytochrome_P450_Monoox"/>
</dbReference>
<proteinExistence type="inferred from homology"/>
<sequence length="219" mass="25355">MIIKKAEKDKLSWEEAGKLTSDFMLAGSHSVSIMSSTIILLLAIYPEHQEAVYQEQLEILGDDPEVAPTWEQLSKMTYLTRVFKEVIRHFTALFLTRYVEQDIDLGKYIIPRGSSVFLALNSIHRDPTIWSHPEEFYPDHFLPEESAKRSKSSYIPFSAGPRNCPGGLYAMTMVKILVSALVRKFYFKTDLKYEELSYKYSLFKDIQQGQIVKKIPRKF</sequence>
<keyword evidence="11 14" id="KW-0503">Monooxygenase</keyword>
<evidence type="ECO:0000256" key="11">
    <source>
        <dbReference type="ARBA" id="ARBA00023033"/>
    </source>
</evidence>
<evidence type="ECO:0000256" key="5">
    <source>
        <dbReference type="ARBA" id="ARBA00022617"/>
    </source>
</evidence>
<name>A0AAW1D015_9HEMI</name>
<comment type="similarity">
    <text evidence="4 14">Belongs to the cytochrome P450 family.</text>
</comment>
<keyword evidence="8" id="KW-0492">Microsome</keyword>
<evidence type="ECO:0000256" key="6">
    <source>
        <dbReference type="ARBA" id="ARBA00022723"/>
    </source>
</evidence>
<dbReference type="InterPro" id="IPR017972">
    <property type="entry name" value="Cyt_P450_CS"/>
</dbReference>
<dbReference type="EMBL" id="JAPXFL010000009">
    <property type="protein sequence ID" value="KAK9501894.1"/>
    <property type="molecule type" value="Genomic_DNA"/>
</dbReference>
<evidence type="ECO:0008006" key="17">
    <source>
        <dbReference type="Google" id="ProtNLM"/>
    </source>
</evidence>
<dbReference type="InterPro" id="IPR036396">
    <property type="entry name" value="Cyt_P450_sf"/>
</dbReference>
<dbReference type="SUPFAM" id="SSF48264">
    <property type="entry name" value="Cytochrome P450"/>
    <property type="match status" value="1"/>
</dbReference>
<accession>A0AAW1D015</accession>
<keyword evidence="5 13" id="KW-0349">Heme</keyword>
<dbReference type="AlphaFoldDB" id="A0AAW1D015"/>
<comment type="caution">
    <text evidence="15">The sequence shown here is derived from an EMBL/GenBank/DDBJ whole genome shotgun (WGS) entry which is preliminary data.</text>
</comment>
<evidence type="ECO:0000256" key="9">
    <source>
        <dbReference type="ARBA" id="ARBA00023002"/>
    </source>
</evidence>
<feature type="binding site" description="axial binding residue" evidence="13">
    <location>
        <position position="164"/>
    </location>
    <ligand>
        <name>heme</name>
        <dbReference type="ChEBI" id="CHEBI:30413"/>
    </ligand>
    <ligandPart>
        <name>Fe</name>
        <dbReference type="ChEBI" id="CHEBI:18248"/>
    </ligandPart>
</feature>
<dbReference type="PANTHER" id="PTHR24291:SF189">
    <property type="entry name" value="CYTOCHROME P450 4C3-RELATED"/>
    <property type="match status" value="1"/>
</dbReference>
<keyword evidence="12" id="KW-0472">Membrane</keyword>
<evidence type="ECO:0000256" key="2">
    <source>
        <dbReference type="ARBA" id="ARBA00004174"/>
    </source>
</evidence>
<comment type="cofactor">
    <cofactor evidence="1 13">
        <name>heme</name>
        <dbReference type="ChEBI" id="CHEBI:30413"/>
    </cofactor>
</comment>
<dbReference type="GO" id="GO:0004497">
    <property type="term" value="F:monooxygenase activity"/>
    <property type="evidence" value="ECO:0007669"/>
    <property type="project" value="UniProtKB-KW"/>
</dbReference>
<dbReference type="InterPro" id="IPR002401">
    <property type="entry name" value="Cyt_P450_E_grp-I"/>
</dbReference>
<keyword evidence="7" id="KW-0256">Endoplasmic reticulum</keyword>
<dbReference type="PRINTS" id="PR00463">
    <property type="entry name" value="EP450I"/>
</dbReference>
<evidence type="ECO:0000313" key="16">
    <source>
        <dbReference type="Proteomes" id="UP001461498"/>
    </source>
</evidence>
<keyword evidence="6 13" id="KW-0479">Metal-binding</keyword>
<dbReference type="Pfam" id="PF00067">
    <property type="entry name" value="p450"/>
    <property type="match status" value="1"/>
</dbReference>